<proteinExistence type="predicted"/>
<organism evidence="1 2">
    <name type="scientific">Youngiibacter multivorans</name>
    <dbReference type="NCBI Taxonomy" id="937251"/>
    <lineage>
        <taxon>Bacteria</taxon>
        <taxon>Bacillati</taxon>
        <taxon>Bacillota</taxon>
        <taxon>Clostridia</taxon>
        <taxon>Eubacteriales</taxon>
        <taxon>Clostridiaceae</taxon>
        <taxon>Youngiibacter</taxon>
    </lineage>
</organism>
<sequence>MSKKIYSLLLSEEVMNLIDAECRRSGKSRSSLIDGILSSAYLKDHPATRLPDLLQSLAGLLSLEDAQVSVQRLLQDAIEFRTSIRYSYQPKIIYRVRFEPSETGTAAFIRITTRTTSAPLLSMFSELFREIALHGVGRGRQYLHIINESGIGQYELRKDYPASASAKHISDDIFRTFSWLMDAMNSYVDNGTRHMDFQALLDYLDRRYGF</sequence>
<dbReference type="Proteomes" id="UP001519271">
    <property type="component" value="Unassembled WGS sequence"/>
</dbReference>
<comment type="caution">
    <text evidence="1">The sequence shown here is derived from an EMBL/GenBank/DDBJ whole genome shotgun (WGS) entry which is preliminary data.</text>
</comment>
<keyword evidence="2" id="KW-1185">Reference proteome</keyword>
<evidence type="ECO:0000313" key="2">
    <source>
        <dbReference type="Proteomes" id="UP001519271"/>
    </source>
</evidence>
<evidence type="ECO:0008006" key="3">
    <source>
        <dbReference type="Google" id="ProtNLM"/>
    </source>
</evidence>
<accession>A0ABS4G2U8</accession>
<gene>
    <name evidence="1" type="ORF">J2Z34_001344</name>
</gene>
<evidence type="ECO:0000313" key="1">
    <source>
        <dbReference type="EMBL" id="MBP1918864.1"/>
    </source>
</evidence>
<dbReference type="RefSeq" id="WP_209459087.1">
    <property type="nucleotide sequence ID" value="NZ_JAGGKC010000009.1"/>
</dbReference>
<name>A0ABS4G2U8_9CLOT</name>
<protein>
    <recommendedName>
        <fullName evidence="3">Ribbon-helix-helix protein CopG domain-containing protein</fullName>
    </recommendedName>
</protein>
<reference evidence="1 2" key="1">
    <citation type="submission" date="2021-03" db="EMBL/GenBank/DDBJ databases">
        <title>Genomic Encyclopedia of Type Strains, Phase IV (KMG-IV): sequencing the most valuable type-strain genomes for metagenomic binning, comparative biology and taxonomic classification.</title>
        <authorList>
            <person name="Goeker M."/>
        </authorList>
    </citation>
    <scope>NUCLEOTIDE SEQUENCE [LARGE SCALE GENOMIC DNA]</scope>
    <source>
        <strain evidence="1 2">DSM 6139</strain>
    </source>
</reference>
<dbReference type="EMBL" id="JAGGKC010000009">
    <property type="protein sequence ID" value="MBP1918864.1"/>
    <property type="molecule type" value="Genomic_DNA"/>
</dbReference>